<feature type="compositionally biased region" description="Basic and acidic residues" evidence="1">
    <location>
        <begin position="112"/>
        <end position="134"/>
    </location>
</feature>
<feature type="compositionally biased region" description="Gly residues" evidence="1">
    <location>
        <begin position="96"/>
        <end position="105"/>
    </location>
</feature>
<evidence type="ECO:0000313" key="3">
    <source>
        <dbReference type="Proteomes" id="UP001365128"/>
    </source>
</evidence>
<keyword evidence="3" id="KW-1185">Reference proteome</keyword>
<sequence length="134" mass="14005">MSDKLMDTAPGGQSTQYESIKQFTNPPDKDVGQLGSTSTHFPSSSPSPSRQNFVAASQLIRNACTHVDPGAATKSASSAHDDKTAHKTKEHLGEAVGFGGGGGAGADDEADAEQRARREQGYGGERDMRRDVGA</sequence>
<proteinExistence type="predicted"/>
<feature type="compositionally biased region" description="Basic and acidic residues" evidence="1">
    <location>
        <begin position="79"/>
        <end position="93"/>
    </location>
</feature>
<feature type="region of interest" description="Disordered" evidence="1">
    <location>
        <begin position="65"/>
        <end position="134"/>
    </location>
</feature>
<accession>A0ABR1MN15</accession>
<comment type="caution">
    <text evidence="2">The sequence shown here is derived from an EMBL/GenBank/DDBJ whole genome shotgun (WGS) entry which is preliminary data.</text>
</comment>
<feature type="region of interest" description="Disordered" evidence="1">
    <location>
        <begin position="1"/>
        <end position="52"/>
    </location>
</feature>
<reference evidence="2 3" key="1">
    <citation type="submission" date="2024-04" db="EMBL/GenBank/DDBJ databases">
        <title>Phyllosticta paracitricarpa is synonymous to the EU quarantine fungus P. citricarpa based on phylogenomic analyses.</title>
        <authorList>
            <consortium name="Lawrence Berkeley National Laboratory"/>
            <person name="Van Ingen-Buijs V.A."/>
            <person name="Van Westerhoven A.C."/>
            <person name="Haridas S."/>
            <person name="Skiadas P."/>
            <person name="Martin F."/>
            <person name="Groenewald J.Z."/>
            <person name="Crous P.W."/>
            <person name="Seidl M.F."/>
        </authorList>
    </citation>
    <scope>NUCLEOTIDE SEQUENCE [LARGE SCALE GENOMIC DNA]</scope>
    <source>
        <strain evidence="2 3">CBS 122670</strain>
    </source>
</reference>
<gene>
    <name evidence="2" type="ORF">IWX46DRAFT_590078</name>
</gene>
<dbReference type="EMBL" id="JBBPDW010000004">
    <property type="protein sequence ID" value="KAK7553433.1"/>
    <property type="molecule type" value="Genomic_DNA"/>
</dbReference>
<feature type="compositionally biased region" description="Low complexity" evidence="1">
    <location>
        <begin position="36"/>
        <end position="49"/>
    </location>
</feature>
<protein>
    <submittedName>
        <fullName evidence="2">Uncharacterized protein</fullName>
    </submittedName>
</protein>
<name>A0ABR1MN15_9PEZI</name>
<organism evidence="2 3">
    <name type="scientific">Phyllosticta citricarpa</name>
    <dbReference type="NCBI Taxonomy" id="55181"/>
    <lineage>
        <taxon>Eukaryota</taxon>
        <taxon>Fungi</taxon>
        <taxon>Dikarya</taxon>
        <taxon>Ascomycota</taxon>
        <taxon>Pezizomycotina</taxon>
        <taxon>Dothideomycetes</taxon>
        <taxon>Dothideomycetes incertae sedis</taxon>
        <taxon>Botryosphaeriales</taxon>
        <taxon>Phyllostictaceae</taxon>
        <taxon>Phyllosticta</taxon>
    </lineage>
</organism>
<feature type="compositionally biased region" description="Polar residues" evidence="1">
    <location>
        <begin position="11"/>
        <end position="25"/>
    </location>
</feature>
<evidence type="ECO:0000313" key="2">
    <source>
        <dbReference type="EMBL" id="KAK7553433.1"/>
    </source>
</evidence>
<dbReference type="Proteomes" id="UP001365128">
    <property type="component" value="Unassembled WGS sequence"/>
</dbReference>
<evidence type="ECO:0000256" key="1">
    <source>
        <dbReference type="SAM" id="MobiDB-lite"/>
    </source>
</evidence>